<keyword evidence="7" id="KW-1185">Reference proteome</keyword>
<evidence type="ECO:0000256" key="3">
    <source>
        <dbReference type="ARBA" id="ARBA00022989"/>
    </source>
</evidence>
<evidence type="ECO:0000256" key="2">
    <source>
        <dbReference type="ARBA" id="ARBA00022692"/>
    </source>
</evidence>
<comment type="subcellular location">
    <subcellularLocation>
        <location evidence="1">Endomembrane system</location>
        <topology evidence="1">Multi-pass membrane protein</topology>
    </subcellularLocation>
</comment>
<dbReference type="RefSeq" id="WP_068703155.1">
    <property type="nucleotide sequence ID" value="NZ_BDCR01000002.1"/>
</dbReference>
<dbReference type="GO" id="GO:0030026">
    <property type="term" value="P:intracellular manganese ion homeostasis"/>
    <property type="evidence" value="ECO:0007669"/>
    <property type="project" value="InterPro"/>
</dbReference>
<dbReference type="SUPFAM" id="SSF47240">
    <property type="entry name" value="Ferritin-like"/>
    <property type="match status" value="1"/>
</dbReference>
<evidence type="ECO:0000256" key="5">
    <source>
        <dbReference type="SAM" id="Phobius"/>
    </source>
</evidence>
<dbReference type="OrthoDB" id="9781287at2"/>
<feature type="transmembrane region" description="Helical" evidence="5">
    <location>
        <begin position="225"/>
        <end position="246"/>
    </location>
</feature>
<dbReference type="Proteomes" id="UP000076586">
    <property type="component" value="Unassembled WGS sequence"/>
</dbReference>
<name>A0A161LE09_9BACT</name>
<feature type="transmembrane region" description="Helical" evidence="5">
    <location>
        <begin position="199"/>
        <end position="219"/>
    </location>
</feature>
<dbReference type="EMBL" id="BDCR01000002">
    <property type="protein sequence ID" value="GAT62665.1"/>
    <property type="molecule type" value="Genomic_DNA"/>
</dbReference>
<evidence type="ECO:0000256" key="4">
    <source>
        <dbReference type="ARBA" id="ARBA00023136"/>
    </source>
</evidence>
<evidence type="ECO:0000256" key="1">
    <source>
        <dbReference type="ARBA" id="ARBA00004127"/>
    </source>
</evidence>
<dbReference type="GO" id="GO:0012505">
    <property type="term" value="C:endomembrane system"/>
    <property type="evidence" value="ECO:0007669"/>
    <property type="project" value="UniProtKB-SubCell"/>
</dbReference>
<accession>A0A161LE09</accession>
<dbReference type="InterPro" id="IPR008217">
    <property type="entry name" value="Ccc1_fam"/>
</dbReference>
<feature type="transmembrane region" description="Helical" evidence="5">
    <location>
        <begin position="258"/>
        <end position="279"/>
    </location>
</feature>
<sequence length="287" mass="32074">MDTKIHKMVLAAQRTEITEYYIYHKLAEQTKDTNNAAVLRRIGDQEKGHYNFWKTKTGVDVAPDRRRVWRTVFMAKLLGLSFVLKQMEKREGTGSRLYDSLSDHFPETKRFSEEELEHEKTVLNMLDEERLQYVGSVVLGLNDALVELTGSLAGFTLALGDTRVITLAGLVTGISAALSMASSDYLSSKAEGDARAKKSAVYTGVAYLFTVIFLILPFLLLTSKLMALAITLAIAVLIIYAFNYYISMAKDLNFRARFWEMTLISLGVAGFSFLVGWGLKAILGVNI</sequence>
<gene>
    <name evidence="6" type="ORF">PJIAN_2225</name>
</gene>
<dbReference type="InterPro" id="IPR039376">
    <property type="entry name" value="Ferritin_CCC1_N"/>
</dbReference>
<dbReference type="InterPro" id="IPR009078">
    <property type="entry name" value="Ferritin-like_SF"/>
</dbReference>
<protein>
    <submittedName>
        <fullName evidence="6">Predicted Fe2+/Mn2+ transporter, VIT1/CCC1 family</fullName>
    </submittedName>
</protein>
<dbReference type="STRING" id="681398.PJIAN_2225"/>
<feature type="transmembrane region" description="Helical" evidence="5">
    <location>
        <begin position="164"/>
        <end position="187"/>
    </location>
</feature>
<keyword evidence="3 5" id="KW-1133">Transmembrane helix</keyword>
<reference evidence="7" key="2">
    <citation type="journal article" date="2017" name="Genome Announc.">
        <title>Draft genome sequence of Paludibacter jiangxiensis NM7(T), a propionate-producing fermentative bacterium.</title>
        <authorList>
            <person name="Qiu Y.-L."/>
            <person name="Tourlousse D.M."/>
            <person name="Matsuura N."/>
            <person name="Ohashi A."/>
            <person name="Sekiguchi Y."/>
        </authorList>
    </citation>
    <scope>NUCLEOTIDE SEQUENCE [LARGE SCALE GENOMIC DNA]</scope>
    <source>
        <strain evidence="7">NM7</strain>
    </source>
</reference>
<dbReference type="Pfam" id="PF01988">
    <property type="entry name" value="VIT1"/>
    <property type="match status" value="1"/>
</dbReference>
<keyword evidence="2 5" id="KW-0812">Transmembrane</keyword>
<organism evidence="6 7">
    <name type="scientific">Paludibacter jiangxiensis</name>
    <dbReference type="NCBI Taxonomy" id="681398"/>
    <lineage>
        <taxon>Bacteria</taxon>
        <taxon>Pseudomonadati</taxon>
        <taxon>Bacteroidota</taxon>
        <taxon>Bacteroidia</taxon>
        <taxon>Bacteroidales</taxon>
        <taxon>Paludibacteraceae</taxon>
        <taxon>Paludibacter</taxon>
    </lineage>
</organism>
<keyword evidence="4 5" id="KW-0472">Membrane</keyword>
<dbReference type="CDD" id="cd01044">
    <property type="entry name" value="Ferritin_CCC1_N"/>
    <property type="match status" value="1"/>
</dbReference>
<proteinExistence type="predicted"/>
<reference evidence="7" key="1">
    <citation type="submission" date="2016-04" db="EMBL/GenBank/DDBJ databases">
        <title>Draft genome sequence of Paludibacter jiangxiensis strain NM7.</title>
        <authorList>
            <person name="Qiu Y."/>
            <person name="Matsuura N."/>
            <person name="Ohashi A."/>
            <person name="Tourlousse M.D."/>
            <person name="Sekiguchi Y."/>
        </authorList>
    </citation>
    <scope>NUCLEOTIDE SEQUENCE [LARGE SCALE GENOMIC DNA]</scope>
    <source>
        <strain evidence="7">NM7</strain>
    </source>
</reference>
<comment type="caution">
    <text evidence="6">The sequence shown here is derived from an EMBL/GenBank/DDBJ whole genome shotgun (WGS) entry which is preliminary data.</text>
</comment>
<dbReference type="CDD" id="cd02431">
    <property type="entry name" value="Ferritin_CCC1_C"/>
    <property type="match status" value="1"/>
</dbReference>
<evidence type="ECO:0000313" key="6">
    <source>
        <dbReference type="EMBL" id="GAT62665.1"/>
    </source>
</evidence>
<dbReference type="GO" id="GO:0005384">
    <property type="term" value="F:manganese ion transmembrane transporter activity"/>
    <property type="evidence" value="ECO:0007669"/>
    <property type="project" value="InterPro"/>
</dbReference>
<dbReference type="AlphaFoldDB" id="A0A161LE09"/>
<evidence type="ECO:0000313" key="7">
    <source>
        <dbReference type="Proteomes" id="UP000076586"/>
    </source>
</evidence>